<sequence>MAMDFAAYKLRAELRGHDEDVRALCVCDIGLITASRDKTIKVWKEVEGIFEVESTLVGHEGYVTAVAYIPPGLLPGFEHGALVSGSRDTRVKLWDPATCECIQTLSGHRYQVTSLAIGPGGEIASASLDSTLRLWKDGKCTSLLEGHTGAVQCVLYLPSGEILSGSNDNSIRVWSGGKCIHVLTGHTDTVRGLTLLPGLGVVSASHDQTLRVWTLNGECVSVLQGHAAIIYSAAASSDALIASASEDNTARLWRPDGTALQSIEHPGCVWDVAFLPNGDMVTACADYAARIWTASPDLAAPAESIEAYEVSIAARKAAAAEAASGSGREGTGLPDGLKLEEESALLVPGTKAGEMKVVREGGGGVVYTWDADKGAWDKVGSVVGGPEDDDTVGVPSKWHNGRQYDFLVDVDFEDGVPPKKLAFDRTDNPYDVAERFLVNEGLPITYRQQVVDYVLNLMGQSSALPAVQTTNVDPFTSTGAYVPGASNFPAPGGSSSFRDPFTSSGGYVPGTQPTASSGVPSDTSGVTGGGADPFTGASARHPALAHIPASVFYIFDSAPKLDAIGGKVREFSSGLSASPDTVGLSLTEAEVAPGGALDSLLTKAVDAAKNPSSAAGTPSAVEAQVLAKLLRWPAVCLFPALDITRLFALNGPAAQRLASSTDSLSPSSSGGIGAVLAAASTEPQLPSNLLTGLRLACNMFRQTSLRSWIKENYGAILDAFASVGASTNKNVRSAWASFLVNLSLLLTTESKADSDGALIAMSAVAELLDNSPKDAETMFRALVAAGTLVQRNEEAKGLARDLGSLVSMGGPSSVMDTD</sequence>
<feature type="repeat" description="WD" evidence="5">
    <location>
        <begin position="183"/>
        <end position="216"/>
    </location>
</feature>
<dbReference type="Pfam" id="PF08324">
    <property type="entry name" value="PUL"/>
    <property type="match status" value="1"/>
</dbReference>
<feature type="region of interest" description="Disordered" evidence="6">
    <location>
        <begin position="492"/>
        <end position="529"/>
    </location>
</feature>
<keyword evidence="10" id="KW-1185">Reference proteome</keyword>
<feature type="repeat" description="WD" evidence="5">
    <location>
        <begin position="56"/>
        <end position="104"/>
    </location>
</feature>
<dbReference type="SUPFAM" id="SSF50978">
    <property type="entry name" value="WD40 repeat-like"/>
    <property type="match status" value="1"/>
</dbReference>
<dbReference type="Proteomes" id="UP001491310">
    <property type="component" value="Unassembled WGS sequence"/>
</dbReference>
<keyword evidence="4" id="KW-0677">Repeat</keyword>
<dbReference type="SMART" id="SM00320">
    <property type="entry name" value="WD40"/>
    <property type="match status" value="7"/>
</dbReference>
<feature type="repeat" description="WD" evidence="5">
    <location>
        <begin position="14"/>
        <end position="44"/>
    </location>
</feature>
<dbReference type="PANTHER" id="PTHR19849">
    <property type="entry name" value="PHOSPHOLIPASE A-2-ACTIVATING PROTEIN"/>
    <property type="match status" value="1"/>
</dbReference>
<dbReference type="InterPro" id="IPR015943">
    <property type="entry name" value="WD40/YVTN_repeat-like_dom_sf"/>
</dbReference>
<feature type="domain" description="PUL" evidence="8">
    <location>
        <begin position="545"/>
        <end position="818"/>
    </location>
</feature>
<evidence type="ECO:0000259" key="8">
    <source>
        <dbReference type="PROSITE" id="PS51396"/>
    </source>
</evidence>
<accession>A0ABR2YKS3</accession>
<dbReference type="InterPro" id="IPR020472">
    <property type="entry name" value="WD40_PAC1"/>
</dbReference>
<comment type="subcellular location">
    <subcellularLocation>
        <location evidence="1">Cytoplasm</location>
    </subcellularLocation>
</comment>
<feature type="compositionally biased region" description="Polar residues" evidence="6">
    <location>
        <begin position="493"/>
        <end position="525"/>
    </location>
</feature>
<dbReference type="InterPro" id="IPR015155">
    <property type="entry name" value="PFU"/>
</dbReference>
<evidence type="ECO:0000313" key="9">
    <source>
        <dbReference type="EMBL" id="KAK9907379.1"/>
    </source>
</evidence>
<evidence type="ECO:0008006" key="11">
    <source>
        <dbReference type="Google" id="ProtNLM"/>
    </source>
</evidence>
<dbReference type="InterPro" id="IPR013535">
    <property type="entry name" value="PUL_dom"/>
</dbReference>
<gene>
    <name evidence="9" type="ORF">WJX75_002500</name>
</gene>
<dbReference type="Pfam" id="PF00400">
    <property type="entry name" value="WD40"/>
    <property type="match status" value="7"/>
</dbReference>
<evidence type="ECO:0000259" key="7">
    <source>
        <dbReference type="PROSITE" id="PS51394"/>
    </source>
</evidence>
<name>A0ABR2YKS3_9CHLO</name>
<evidence type="ECO:0000256" key="6">
    <source>
        <dbReference type="SAM" id="MobiDB-lite"/>
    </source>
</evidence>
<dbReference type="PROSITE" id="PS51394">
    <property type="entry name" value="PFU"/>
    <property type="match status" value="1"/>
</dbReference>
<dbReference type="InterPro" id="IPR036322">
    <property type="entry name" value="WD40_repeat_dom_sf"/>
</dbReference>
<reference evidence="9 10" key="1">
    <citation type="journal article" date="2024" name="Nat. Commun.">
        <title>Phylogenomics reveals the evolutionary origins of lichenization in chlorophyte algae.</title>
        <authorList>
            <person name="Puginier C."/>
            <person name="Libourel C."/>
            <person name="Otte J."/>
            <person name="Skaloud P."/>
            <person name="Haon M."/>
            <person name="Grisel S."/>
            <person name="Petersen M."/>
            <person name="Berrin J.G."/>
            <person name="Delaux P.M."/>
            <person name="Dal Grande F."/>
            <person name="Keller J."/>
        </authorList>
    </citation>
    <scope>NUCLEOTIDE SEQUENCE [LARGE SCALE GENOMIC DNA]</scope>
    <source>
        <strain evidence="9 10">SAG 216-7</strain>
    </source>
</reference>
<dbReference type="CDD" id="cd00200">
    <property type="entry name" value="WD40"/>
    <property type="match status" value="1"/>
</dbReference>
<evidence type="ECO:0000256" key="3">
    <source>
        <dbReference type="ARBA" id="ARBA00022574"/>
    </source>
</evidence>
<evidence type="ECO:0000256" key="4">
    <source>
        <dbReference type="ARBA" id="ARBA00022737"/>
    </source>
</evidence>
<evidence type="ECO:0000256" key="2">
    <source>
        <dbReference type="ARBA" id="ARBA00022490"/>
    </source>
</evidence>
<comment type="caution">
    <text evidence="9">The sequence shown here is derived from an EMBL/GenBank/DDBJ whole genome shotgun (WGS) entry which is preliminary data.</text>
</comment>
<dbReference type="InterPro" id="IPR011989">
    <property type="entry name" value="ARM-like"/>
</dbReference>
<dbReference type="InterPro" id="IPR001680">
    <property type="entry name" value="WD40_rpt"/>
</dbReference>
<dbReference type="PANTHER" id="PTHR19849:SF0">
    <property type="entry name" value="PHOSPHOLIPASE A-2-ACTIVATING PROTEIN"/>
    <property type="match status" value="1"/>
</dbReference>
<feature type="repeat" description="WD" evidence="5">
    <location>
        <begin position="223"/>
        <end position="253"/>
    </location>
</feature>
<keyword evidence="3 5" id="KW-0853">WD repeat</keyword>
<evidence type="ECO:0000313" key="10">
    <source>
        <dbReference type="Proteomes" id="UP001491310"/>
    </source>
</evidence>
<dbReference type="EMBL" id="JALJOT010000009">
    <property type="protein sequence ID" value="KAK9907379.1"/>
    <property type="molecule type" value="Genomic_DNA"/>
</dbReference>
<dbReference type="InterPro" id="IPR038122">
    <property type="entry name" value="PFU_sf"/>
</dbReference>
<dbReference type="Gene3D" id="2.130.10.10">
    <property type="entry name" value="YVTN repeat-like/Quinoprotein amine dehydrogenase"/>
    <property type="match status" value="1"/>
</dbReference>
<evidence type="ECO:0000256" key="1">
    <source>
        <dbReference type="ARBA" id="ARBA00004496"/>
    </source>
</evidence>
<organism evidence="9 10">
    <name type="scientific">Coccomyxa subellipsoidea</name>
    <dbReference type="NCBI Taxonomy" id="248742"/>
    <lineage>
        <taxon>Eukaryota</taxon>
        <taxon>Viridiplantae</taxon>
        <taxon>Chlorophyta</taxon>
        <taxon>core chlorophytes</taxon>
        <taxon>Trebouxiophyceae</taxon>
        <taxon>Trebouxiophyceae incertae sedis</taxon>
        <taxon>Coccomyxaceae</taxon>
        <taxon>Coccomyxa</taxon>
    </lineage>
</organism>
<dbReference type="PRINTS" id="PR00320">
    <property type="entry name" value="GPROTEINBRPT"/>
</dbReference>
<dbReference type="PROSITE" id="PS50082">
    <property type="entry name" value="WD_REPEATS_2"/>
    <property type="match status" value="6"/>
</dbReference>
<dbReference type="PROSITE" id="PS50294">
    <property type="entry name" value="WD_REPEATS_REGION"/>
    <property type="match status" value="5"/>
</dbReference>
<protein>
    <recommendedName>
        <fullName evidence="11">Phospholipase A-2-activating protein</fullName>
    </recommendedName>
</protein>
<dbReference type="Gene3D" id="1.25.10.10">
    <property type="entry name" value="Leucine-rich Repeat Variant"/>
    <property type="match status" value="1"/>
</dbReference>
<dbReference type="Gene3D" id="3.10.20.870">
    <property type="entry name" value="PFU (PLAA family ubiquitin binding), C-terminal domain"/>
    <property type="match status" value="1"/>
</dbReference>
<keyword evidence="2" id="KW-0963">Cytoplasm</keyword>
<evidence type="ECO:0000256" key="5">
    <source>
        <dbReference type="PROSITE-ProRule" id="PRU00221"/>
    </source>
</evidence>
<feature type="domain" description="PFU" evidence="7">
    <location>
        <begin position="368"/>
        <end position="468"/>
    </location>
</feature>
<dbReference type="Pfam" id="PF09070">
    <property type="entry name" value="PFU"/>
    <property type="match status" value="1"/>
</dbReference>
<proteinExistence type="predicted"/>
<dbReference type="PROSITE" id="PS51396">
    <property type="entry name" value="PUL"/>
    <property type="match status" value="1"/>
</dbReference>
<feature type="repeat" description="WD" evidence="5">
    <location>
        <begin position="144"/>
        <end position="175"/>
    </location>
</feature>
<feature type="repeat" description="WD" evidence="5">
    <location>
        <begin position="105"/>
        <end position="136"/>
    </location>
</feature>